<dbReference type="EMBL" id="QRUY01000060">
    <property type="protein sequence ID" value="RGS02043.1"/>
    <property type="molecule type" value="Genomic_DNA"/>
</dbReference>
<protein>
    <submittedName>
        <fullName evidence="1">Uncharacterized protein</fullName>
    </submittedName>
</protein>
<accession>A0A412H1N4</accession>
<proteinExistence type="predicted"/>
<comment type="caution">
    <text evidence="1">The sequence shown here is derived from an EMBL/GenBank/DDBJ whole genome shotgun (WGS) entry which is preliminary data.</text>
</comment>
<evidence type="ECO:0000313" key="1">
    <source>
        <dbReference type="EMBL" id="RGS02043.1"/>
    </source>
</evidence>
<name>A0A412H1N4_9BACT</name>
<reference evidence="1 2" key="1">
    <citation type="submission" date="2018-08" db="EMBL/GenBank/DDBJ databases">
        <title>A genome reference for cultivated species of the human gut microbiota.</title>
        <authorList>
            <person name="Zou Y."/>
            <person name="Xue W."/>
            <person name="Luo G."/>
        </authorList>
    </citation>
    <scope>NUCLEOTIDE SEQUENCE [LARGE SCALE GENOMIC DNA]</scope>
    <source>
        <strain evidence="1 2">AF24-16AC</strain>
    </source>
</reference>
<organism evidence="1 2">
    <name type="scientific">Phocaeicola plebeius</name>
    <dbReference type="NCBI Taxonomy" id="310297"/>
    <lineage>
        <taxon>Bacteria</taxon>
        <taxon>Pseudomonadati</taxon>
        <taxon>Bacteroidota</taxon>
        <taxon>Bacteroidia</taxon>
        <taxon>Bacteroidales</taxon>
        <taxon>Bacteroidaceae</taxon>
        <taxon>Phocaeicola</taxon>
    </lineage>
</organism>
<evidence type="ECO:0000313" key="2">
    <source>
        <dbReference type="Proteomes" id="UP000285750"/>
    </source>
</evidence>
<dbReference type="Proteomes" id="UP000285750">
    <property type="component" value="Unassembled WGS sequence"/>
</dbReference>
<dbReference type="AlphaFoldDB" id="A0A412H1N4"/>
<sequence>MLMFLIFLSVLLYAINNFIIFAHESLRIFFRKFIHYLCKINKKSNMTKENLEIYQEVFPKSQLRRMKVVDEYLNTFGEMIKKKVISPNCAFEALAKKYELTRAGIRVMLTKAGVYKSSQEPLYYPTAEERAAKPTYFFDMNNPNNNYYGTDNIG</sequence>
<gene>
    <name evidence="1" type="ORF">DWY14_16640</name>
</gene>